<organism evidence="2 3">
    <name type="scientific">Saccharothrix syringae</name>
    <name type="common">Nocardiopsis syringae</name>
    <dbReference type="NCBI Taxonomy" id="103733"/>
    <lineage>
        <taxon>Bacteria</taxon>
        <taxon>Bacillati</taxon>
        <taxon>Actinomycetota</taxon>
        <taxon>Actinomycetes</taxon>
        <taxon>Pseudonocardiales</taxon>
        <taxon>Pseudonocardiaceae</taxon>
        <taxon>Saccharothrix</taxon>
    </lineage>
</organism>
<dbReference type="Gene3D" id="1.25.40.10">
    <property type="entry name" value="Tetratricopeptide repeat domain"/>
    <property type="match status" value="1"/>
</dbReference>
<evidence type="ECO:0000313" key="2">
    <source>
        <dbReference type="EMBL" id="QFZ19487.1"/>
    </source>
</evidence>
<proteinExistence type="predicted"/>
<dbReference type="Proteomes" id="UP000325787">
    <property type="component" value="Chromosome"/>
</dbReference>
<evidence type="ECO:0000256" key="1">
    <source>
        <dbReference type="SAM" id="MobiDB-lite"/>
    </source>
</evidence>
<dbReference type="KEGG" id="ssyi:EKG83_20430"/>
<reference evidence="3" key="1">
    <citation type="journal article" date="2021" name="Curr. Microbiol.">
        <title>Complete genome of nocamycin-producing strain Saccharothrix syringae NRRL B-16468 reveals the biosynthetic potential for secondary metabolites.</title>
        <authorList>
            <person name="Mo X."/>
            <person name="Yang S."/>
        </authorList>
    </citation>
    <scope>NUCLEOTIDE SEQUENCE [LARGE SCALE GENOMIC DNA]</scope>
    <source>
        <strain evidence="3">ATCC 51364 / DSM 43886 / JCM 6844 / KCTC 9398 / NBRC 14523 / NRRL B-16468 / INA 2240</strain>
    </source>
</reference>
<protein>
    <recommendedName>
        <fullName evidence="4">Tetratricopeptide repeat protein</fullName>
    </recommendedName>
</protein>
<dbReference type="RefSeq" id="WP_033431709.1">
    <property type="nucleotide sequence ID" value="NZ_CP034550.1"/>
</dbReference>
<accession>A0A5Q0GZR4</accession>
<dbReference type="EMBL" id="CP034550">
    <property type="protein sequence ID" value="QFZ19487.1"/>
    <property type="molecule type" value="Genomic_DNA"/>
</dbReference>
<evidence type="ECO:0008006" key="4">
    <source>
        <dbReference type="Google" id="ProtNLM"/>
    </source>
</evidence>
<feature type="region of interest" description="Disordered" evidence="1">
    <location>
        <begin position="1"/>
        <end position="21"/>
    </location>
</feature>
<gene>
    <name evidence="2" type="ORF">EKG83_20430</name>
</gene>
<dbReference type="AlphaFoldDB" id="A0A5Q0GZR4"/>
<keyword evidence="3" id="KW-1185">Reference proteome</keyword>
<dbReference type="OrthoDB" id="3206999at2"/>
<dbReference type="InterPro" id="IPR011990">
    <property type="entry name" value="TPR-like_helical_dom_sf"/>
</dbReference>
<name>A0A5Q0GZR4_SACSY</name>
<evidence type="ECO:0000313" key="3">
    <source>
        <dbReference type="Proteomes" id="UP000325787"/>
    </source>
</evidence>
<sequence length="220" mass="23938">MTTWWGQEQPERPAPGADRQADRAVLELVRAEVLPRLPPEGHPARATALVDLGRQLVADYEANGCAEVVDEAVALCRRALRDTPVADVRRAAHAEALGAVLTKRFHATGSANDLNDAIVAYRDALRAPRADSTWDRTACQAALGDLVGRRYARTGRRADLDEAISRYRTAAHKTPRSHPTRRTYLTRLAEALTVRGKLTGSTLDLDEATDATAEATTPTP</sequence>